<evidence type="ECO:0000259" key="7">
    <source>
        <dbReference type="Pfam" id="PF05699"/>
    </source>
</evidence>
<keyword evidence="5" id="KW-0539">Nucleus</keyword>
<keyword evidence="2" id="KW-0479">Metal-binding</keyword>
<proteinExistence type="predicted"/>
<evidence type="ECO:0000256" key="5">
    <source>
        <dbReference type="ARBA" id="ARBA00023242"/>
    </source>
</evidence>
<keyword evidence="3" id="KW-0863">Zinc-finger</keyword>
<dbReference type="PANTHER" id="PTHR46481">
    <property type="entry name" value="ZINC FINGER BED DOMAIN-CONTAINING PROTEIN 4"/>
    <property type="match status" value="1"/>
</dbReference>
<evidence type="ECO:0000313" key="9">
    <source>
        <dbReference type="WBParaSite" id="Pan_g22880.t1"/>
    </source>
</evidence>
<protein>
    <submittedName>
        <fullName evidence="9">Dimer_Tnp_hAT domain-containing protein</fullName>
    </submittedName>
</protein>
<evidence type="ECO:0000256" key="1">
    <source>
        <dbReference type="ARBA" id="ARBA00004123"/>
    </source>
</evidence>
<dbReference type="GO" id="GO:0046983">
    <property type="term" value="F:protein dimerization activity"/>
    <property type="evidence" value="ECO:0007669"/>
    <property type="project" value="InterPro"/>
</dbReference>
<evidence type="ECO:0000256" key="4">
    <source>
        <dbReference type="ARBA" id="ARBA00022833"/>
    </source>
</evidence>
<dbReference type="AlphaFoldDB" id="A0A7E4VM33"/>
<organism evidence="8 9">
    <name type="scientific">Panagrellus redivivus</name>
    <name type="common">Microworm</name>
    <dbReference type="NCBI Taxonomy" id="6233"/>
    <lineage>
        <taxon>Eukaryota</taxon>
        <taxon>Metazoa</taxon>
        <taxon>Ecdysozoa</taxon>
        <taxon>Nematoda</taxon>
        <taxon>Chromadorea</taxon>
        <taxon>Rhabditida</taxon>
        <taxon>Tylenchina</taxon>
        <taxon>Panagrolaimomorpha</taxon>
        <taxon>Panagrolaimoidea</taxon>
        <taxon>Panagrolaimidae</taxon>
        <taxon>Panagrellus</taxon>
    </lineage>
</organism>
<evidence type="ECO:0000313" key="8">
    <source>
        <dbReference type="Proteomes" id="UP000492821"/>
    </source>
</evidence>
<dbReference type="InterPro" id="IPR012337">
    <property type="entry name" value="RNaseH-like_sf"/>
</dbReference>
<keyword evidence="4" id="KW-0862">Zinc</keyword>
<evidence type="ECO:0000256" key="3">
    <source>
        <dbReference type="ARBA" id="ARBA00022771"/>
    </source>
</evidence>
<feature type="domain" description="HAT C-terminal dimerisation" evidence="7">
    <location>
        <begin position="620"/>
        <end position="696"/>
    </location>
</feature>
<accession>A0A7E4VM33</accession>
<evidence type="ECO:0000256" key="6">
    <source>
        <dbReference type="SAM" id="MobiDB-lite"/>
    </source>
</evidence>
<dbReference type="GO" id="GO:0005634">
    <property type="term" value="C:nucleus"/>
    <property type="evidence" value="ECO:0007669"/>
    <property type="project" value="UniProtKB-SubCell"/>
</dbReference>
<dbReference type="InterPro" id="IPR052035">
    <property type="entry name" value="ZnF_BED_domain_contain"/>
</dbReference>
<feature type="compositionally biased region" description="Polar residues" evidence="6">
    <location>
        <begin position="23"/>
        <end position="42"/>
    </location>
</feature>
<reference evidence="8" key="1">
    <citation type="journal article" date="2013" name="Genetics">
        <title>The draft genome and transcriptome of Panagrellus redivivus are shaped by the harsh demands of a free-living lifestyle.</title>
        <authorList>
            <person name="Srinivasan J."/>
            <person name="Dillman A.R."/>
            <person name="Macchietto M.G."/>
            <person name="Heikkinen L."/>
            <person name="Lakso M."/>
            <person name="Fracchia K.M."/>
            <person name="Antoshechkin I."/>
            <person name="Mortazavi A."/>
            <person name="Wong G."/>
            <person name="Sternberg P.W."/>
        </authorList>
    </citation>
    <scope>NUCLEOTIDE SEQUENCE [LARGE SCALE GENOMIC DNA]</scope>
    <source>
        <strain evidence="8">MT8872</strain>
    </source>
</reference>
<sequence>MEEGNKAKRRCITPKKKRADLATVQSSSAVFESDSLTPSSSICPPPLQNGDEPHGDASDSNSSVRSDSEDDETSESDGDIDEYELNADESPSTMNDVEIKFINLKKPEFAISCTEKVASNEYFLLPIKNTKNDNYKHVDVIKCAATSEVIGYSCQFCRKVYSKRGGSLSNHLYDCVSLNDGTNRSQFNVKAKQDIRWHQVLAVVKDKAACGAYNKNGITELIQNVADHAYLAGYHDSTERRAIAPPSVQHALITRKAIRTAINTTVHNNLSAFRSAVRQLLSRGCSLVVDMTPHDYHYAGYIVTYLDEDFQLQKLVLQLNAFEGRSTGVAIRTDAEHLLQTLDMTTKEVIIVGDGAANNKAAFRRSTFIICICHNMNLIVQHSLDPYADADIEVGTDCIATLTAFDEALASIRKVVGKIVRKKDLNRSLSVRMTTEVDIRWMSKYKSVGRFCELKTADLALIRASLKAKTLPTFESAVKEMKNVKLWLEAIKPFEPAIAILEADSVITLNKVIPTTVDIINQLEELEENGVTATRDLAKILLYNLRLKRPEWLTQMHFNATALDPTYLQKLKDLVPVEFKPMGDKFVQTCTDYIKKTYRPRPVIQGGWNIPGESDGLQEVRDYLNVEVEASPTFDLSKWWKEHETTFPAISNLARIYLSPPASSASVERLFSQLTNYKSNKPKMLPANVNNLFLFETMIHVLKLDKCD</sequence>
<evidence type="ECO:0000256" key="2">
    <source>
        <dbReference type="ARBA" id="ARBA00022723"/>
    </source>
</evidence>
<dbReference type="InterPro" id="IPR008906">
    <property type="entry name" value="HATC_C_dom"/>
</dbReference>
<dbReference type="PANTHER" id="PTHR46481:SF10">
    <property type="entry name" value="ZINC FINGER BED DOMAIN-CONTAINING PROTEIN 39"/>
    <property type="match status" value="1"/>
</dbReference>
<feature type="region of interest" description="Disordered" evidence="6">
    <location>
        <begin position="1"/>
        <end position="89"/>
    </location>
</feature>
<dbReference type="Proteomes" id="UP000492821">
    <property type="component" value="Unassembled WGS sequence"/>
</dbReference>
<reference evidence="9" key="2">
    <citation type="submission" date="2020-10" db="UniProtKB">
        <authorList>
            <consortium name="WormBaseParasite"/>
        </authorList>
    </citation>
    <scope>IDENTIFICATION</scope>
</reference>
<dbReference type="SUPFAM" id="SSF53098">
    <property type="entry name" value="Ribonuclease H-like"/>
    <property type="match status" value="1"/>
</dbReference>
<dbReference type="Pfam" id="PF05699">
    <property type="entry name" value="Dimer_Tnp_hAT"/>
    <property type="match status" value="1"/>
</dbReference>
<dbReference type="WBParaSite" id="Pan_g22880.t1">
    <property type="protein sequence ID" value="Pan_g22880.t1"/>
    <property type="gene ID" value="Pan_g22880"/>
</dbReference>
<feature type="compositionally biased region" description="Basic residues" evidence="6">
    <location>
        <begin position="7"/>
        <end position="18"/>
    </location>
</feature>
<comment type="subcellular location">
    <subcellularLocation>
        <location evidence="1">Nucleus</location>
    </subcellularLocation>
</comment>
<dbReference type="GO" id="GO:0008270">
    <property type="term" value="F:zinc ion binding"/>
    <property type="evidence" value="ECO:0007669"/>
    <property type="project" value="UniProtKB-KW"/>
</dbReference>
<name>A0A7E4VM33_PANRE</name>
<feature type="compositionally biased region" description="Acidic residues" evidence="6">
    <location>
        <begin position="68"/>
        <end position="87"/>
    </location>
</feature>
<keyword evidence="8" id="KW-1185">Reference proteome</keyword>